<keyword evidence="2" id="KW-1185">Reference proteome</keyword>
<proteinExistence type="predicted"/>
<accession>A0A8J3G027</accession>
<dbReference type="AlphaFoldDB" id="A0A8J3G027"/>
<dbReference type="EMBL" id="BMZG01000017">
    <property type="protein sequence ID" value="GHA79772.1"/>
    <property type="molecule type" value="Genomic_DNA"/>
</dbReference>
<reference evidence="1" key="2">
    <citation type="submission" date="2020-09" db="EMBL/GenBank/DDBJ databases">
        <authorList>
            <person name="Sun Q."/>
            <person name="Kim S."/>
        </authorList>
    </citation>
    <scope>NUCLEOTIDE SEQUENCE</scope>
    <source>
        <strain evidence="1">KCTC 32501</strain>
    </source>
</reference>
<dbReference type="Proteomes" id="UP000614287">
    <property type="component" value="Unassembled WGS sequence"/>
</dbReference>
<evidence type="ECO:0000313" key="1">
    <source>
        <dbReference type="EMBL" id="GHA79772.1"/>
    </source>
</evidence>
<protein>
    <submittedName>
        <fullName evidence="1">Uncharacterized protein</fullName>
    </submittedName>
</protein>
<gene>
    <name evidence="1" type="ORF">GCM10009007_20870</name>
</gene>
<organism evidence="1 2">
    <name type="scientific">Formosimonas limnophila</name>
    <dbReference type="NCBI Taxonomy" id="1384487"/>
    <lineage>
        <taxon>Bacteria</taxon>
        <taxon>Pseudomonadati</taxon>
        <taxon>Pseudomonadota</taxon>
        <taxon>Betaproteobacteria</taxon>
        <taxon>Burkholderiales</taxon>
        <taxon>Burkholderiaceae</taxon>
        <taxon>Formosimonas</taxon>
    </lineage>
</organism>
<dbReference type="RefSeq" id="WP_189493912.1">
    <property type="nucleotide sequence ID" value="NZ_BMZG01000017.1"/>
</dbReference>
<evidence type="ECO:0000313" key="2">
    <source>
        <dbReference type="Proteomes" id="UP000614287"/>
    </source>
</evidence>
<name>A0A8J3G027_9BURK</name>
<reference evidence="1" key="1">
    <citation type="journal article" date="2014" name="Int. J. Syst. Evol. Microbiol.">
        <title>Complete genome sequence of Corynebacterium casei LMG S-19264T (=DSM 44701T), isolated from a smear-ripened cheese.</title>
        <authorList>
            <consortium name="US DOE Joint Genome Institute (JGI-PGF)"/>
            <person name="Walter F."/>
            <person name="Albersmeier A."/>
            <person name="Kalinowski J."/>
            <person name="Ruckert C."/>
        </authorList>
    </citation>
    <scope>NUCLEOTIDE SEQUENCE</scope>
    <source>
        <strain evidence="1">KCTC 32501</strain>
    </source>
</reference>
<comment type="caution">
    <text evidence="1">The sequence shown here is derived from an EMBL/GenBank/DDBJ whole genome shotgun (WGS) entry which is preliminary data.</text>
</comment>
<sequence length="113" mass="13132">MHELPAGIAPHDGQELDLMLAGTKHIAMLECVYEEFEPYLQSGQLKHIEHNEYTHIIYTPDYEQEAQEFIRLIDEARARGFVADLERKIGRALGYSEQDIEVYLRHIAHLLVE</sequence>